<dbReference type="Proteomes" id="UP001152797">
    <property type="component" value="Unassembled WGS sequence"/>
</dbReference>
<dbReference type="Pfam" id="PF00270">
    <property type="entry name" value="DEAD"/>
    <property type="match status" value="1"/>
</dbReference>
<dbReference type="GO" id="GO:0005737">
    <property type="term" value="C:cytoplasm"/>
    <property type="evidence" value="ECO:0007669"/>
    <property type="project" value="UniProtKB-SubCell"/>
</dbReference>
<evidence type="ECO:0000256" key="2">
    <source>
        <dbReference type="ARBA" id="ARBA00022741"/>
    </source>
</evidence>
<evidence type="ECO:0000259" key="10">
    <source>
        <dbReference type="PROSITE" id="PS51194"/>
    </source>
</evidence>
<evidence type="ECO:0000256" key="3">
    <source>
        <dbReference type="ARBA" id="ARBA00022801"/>
    </source>
</evidence>
<keyword evidence="14" id="KW-1185">Reference proteome</keyword>
<dbReference type="SMART" id="SM00487">
    <property type="entry name" value="DEXDc"/>
    <property type="match status" value="1"/>
</dbReference>
<dbReference type="Gene3D" id="3.40.50.300">
    <property type="entry name" value="P-loop containing nucleotide triphosphate hydrolases"/>
    <property type="match status" value="2"/>
</dbReference>
<dbReference type="EMBL" id="CAMXCT010001267">
    <property type="protein sequence ID" value="CAI3988432.1"/>
    <property type="molecule type" value="Genomic_DNA"/>
</dbReference>
<dbReference type="PROSITE" id="PS51192">
    <property type="entry name" value="HELICASE_ATP_BIND_1"/>
    <property type="match status" value="1"/>
</dbReference>
<accession>A0A9P1FW33</accession>
<dbReference type="CDD" id="cd18787">
    <property type="entry name" value="SF2_C_DEAD"/>
    <property type="match status" value="1"/>
</dbReference>
<dbReference type="InterPro" id="IPR011545">
    <property type="entry name" value="DEAD/DEAH_box_helicase_dom"/>
</dbReference>
<comment type="similarity">
    <text evidence="6">Belongs to the DEAD box helicase family. DDX6/DHH1 subfamily.</text>
</comment>
<dbReference type="OrthoDB" id="10265785at2759"/>
<dbReference type="EMBL" id="CAMXCT020001267">
    <property type="protein sequence ID" value="CAL1141807.1"/>
    <property type="molecule type" value="Genomic_DNA"/>
</dbReference>
<evidence type="ECO:0000259" key="9">
    <source>
        <dbReference type="PROSITE" id="PS51192"/>
    </source>
</evidence>
<evidence type="ECO:0000313" key="12">
    <source>
        <dbReference type="EMBL" id="CAL1141807.1"/>
    </source>
</evidence>
<evidence type="ECO:0000256" key="8">
    <source>
        <dbReference type="SAM" id="MobiDB-lite"/>
    </source>
</evidence>
<organism evidence="11">
    <name type="scientific">Cladocopium goreaui</name>
    <dbReference type="NCBI Taxonomy" id="2562237"/>
    <lineage>
        <taxon>Eukaryota</taxon>
        <taxon>Sar</taxon>
        <taxon>Alveolata</taxon>
        <taxon>Dinophyceae</taxon>
        <taxon>Suessiales</taxon>
        <taxon>Symbiodiniaceae</taxon>
        <taxon>Cladocopium</taxon>
    </lineage>
</organism>
<reference evidence="11" key="1">
    <citation type="submission" date="2022-10" db="EMBL/GenBank/DDBJ databases">
        <authorList>
            <person name="Chen Y."/>
            <person name="Dougan E. K."/>
            <person name="Chan C."/>
            <person name="Rhodes N."/>
            <person name="Thang M."/>
        </authorList>
    </citation>
    <scope>NUCLEOTIDE SEQUENCE</scope>
</reference>
<comment type="caution">
    <text evidence="11">The sequence shown here is derived from an EMBL/GenBank/DDBJ whole genome shotgun (WGS) entry which is preliminary data.</text>
</comment>
<feature type="domain" description="Helicase C-terminal" evidence="10">
    <location>
        <begin position="394"/>
        <end position="551"/>
    </location>
</feature>
<dbReference type="AlphaFoldDB" id="A0A9P1FW33"/>
<keyword evidence="2 7" id="KW-0547">Nucleotide-binding</keyword>
<keyword evidence="3 7" id="KW-0378">Hydrolase</keyword>
<dbReference type="Pfam" id="PF00271">
    <property type="entry name" value="Helicase_C"/>
    <property type="match status" value="1"/>
</dbReference>
<dbReference type="InterPro" id="IPR014001">
    <property type="entry name" value="Helicase_ATP-bd"/>
</dbReference>
<evidence type="ECO:0000256" key="7">
    <source>
        <dbReference type="RuleBase" id="RU000492"/>
    </source>
</evidence>
<evidence type="ECO:0000256" key="5">
    <source>
        <dbReference type="ARBA" id="ARBA00022840"/>
    </source>
</evidence>
<dbReference type="GO" id="GO:0005524">
    <property type="term" value="F:ATP binding"/>
    <property type="evidence" value="ECO:0007669"/>
    <property type="project" value="UniProtKB-KW"/>
</dbReference>
<dbReference type="InterPro" id="IPR027417">
    <property type="entry name" value="P-loop_NTPase"/>
</dbReference>
<evidence type="ECO:0000313" key="13">
    <source>
        <dbReference type="EMBL" id="CAL4775744.1"/>
    </source>
</evidence>
<feature type="region of interest" description="Disordered" evidence="8">
    <location>
        <begin position="87"/>
        <end position="113"/>
    </location>
</feature>
<dbReference type="PROSITE" id="PS51194">
    <property type="entry name" value="HELICASE_CTER"/>
    <property type="match status" value="1"/>
</dbReference>
<dbReference type="PROSITE" id="PS00039">
    <property type="entry name" value="DEAD_ATP_HELICASE"/>
    <property type="match status" value="1"/>
</dbReference>
<evidence type="ECO:0000256" key="4">
    <source>
        <dbReference type="ARBA" id="ARBA00022806"/>
    </source>
</evidence>
<evidence type="ECO:0000256" key="1">
    <source>
        <dbReference type="ARBA" id="ARBA00004496"/>
    </source>
</evidence>
<dbReference type="EMBL" id="CAMXCT030001267">
    <property type="protein sequence ID" value="CAL4775744.1"/>
    <property type="molecule type" value="Genomic_DNA"/>
</dbReference>
<feature type="domain" description="Helicase ATP-binding" evidence="9">
    <location>
        <begin position="209"/>
        <end position="384"/>
    </location>
</feature>
<evidence type="ECO:0000313" key="11">
    <source>
        <dbReference type="EMBL" id="CAI3988432.1"/>
    </source>
</evidence>
<name>A0A9P1FW33_9DINO</name>
<evidence type="ECO:0000256" key="6">
    <source>
        <dbReference type="ARBA" id="ARBA00038316"/>
    </source>
</evidence>
<evidence type="ECO:0000313" key="14">
    <source>
        <dbReference type="Proteomes" id="UP001152797"/>
    </source>
</evidence>
<comment type="subcellular location">
    <subcellularLocation>
        <location evidence="1">Cytoplasm</location>
    </subcellularLocation>
</comment>
<keyword evidence="4 7" id="KW-0347">Helicase</keyword>
<dbReference type="GO" id="GO:0004386">
    <property type="term" value="F:helicase activity"/>
    <property type="evidence" value="ECO:0007669"/>
    <property type="project" value="UniProtKB-KW"/>
</dbReference>
<proteinExistence type="inferred from homology"/>
<sequence>MFGSMEFHFGMNRLVKDKIHGGSVIWRYLLTVKNLSQRDSPEQPLVGEMMFTQYGINQLDNTYSFEMHAPLSAEDQNRFNEIQGMRKDDALSRATGRGGSPEGIAEESAKGKVPDQADLMKQVTDFKVPQGGSAADIAKSQMGDSPYSKMLDNSHLAGNTEISVRDPQPPRTTSSSSLLEAINLRKPELLKGLQEAGLNSASAIQQQSLLAIFAGKSLLAKATNGSGRTEAFVIALLEKCHSTKNAIQGLVLVPTRELALQTSNVLGLLGKHMDMKYIVAKGGTSMWCPIGDDLVRLSGEVHILIATPGRLLDLAHEDACNLSRCQLIVMDEADRFFCPELLPILEDIVQFLPSQRRQFLMYSATYPSAMVHFKNCHLTDVHEVNFKEQLTLNGVSQFYICVEENRKVFCLTKALSTFQINQVIIFCNSVTRVKLLARKMTHLGYPCLFFHPGLFQSERQQVLQDAWSGACQSMVCSSHFMRGIETESVNVVINFDFPRGPQTYLHRTGRFSRLGLAISFVTQRDRIDLLRLQKAMGTKILPMPAAIDPALYT</sequence>
<protein>
    <submittedName>
        <fullName evidence="13">ATP-dependent RNA helicase ste13</fullName>
    </submittedName>
</protein>
<keyword evidence="5 7" id="KW-0067">ATP-binding</keyword>
<reference evidence="12" key="2">
    <citation type="submission" date="2024-04" db="EMBL/GenBank/DDBJ databases">
        <authorList>
            <person name="Chen Y."/>
            <person name="Shah S."/>
            <person name="Dougan E. K."/>
            <person name="Thang M."/>
            <person name="Chan C."/>
        </authorList>
    </citation>
    <scope>NUCLEOTIDE SEQUENCE [LARGE SCALE GENOMIC DNA]</scope>
</reference>
<dbReference type="InterPro" id="IPR000629">
    <property type="entry name" value="RNA-helicase_DEAD-box_CS"/>
</dbReference>
<dbReference type="InterPro" id="IPR001650">
    <property type="entry name" value="Helicase_C-like"/>
</dbReference>
<dbReference type="SUPFAM" id="SSF52540">
    <property type="entry name" value="P-loop containing nucleoside triphosphate hydrolases"/>
    <property type="match status" value="1"/>
</dbReference>
<dbReference type="GO" id="GO:0003676">
    <property type="term" value="F:nucleic acid binding"/>
    <property type="evidence" value="ECO:0007669"/>
    <property type="project" value="InterPro"/>
</dbReference>
<dbReference type="SMART" id="SM00490">
    <property type="entry name" value="HELICc"/>
    <property type="match status" value="1"/>
</dbReference>
<dbReference type="PANTHER" id="PTHR47960">
    <property type="entry name" value="DEAD-BOX ATP-DEPENDENT RNA HELICASE 50"/>
    <property type="match status" value="1"/>
</dbReference>
<gene>
    <name evidence="11" type="ORF">C1SCF055_LOCUS15606</name>
</gene>
<dbReference type="GO" id="GO:0016787">
    <property type="term" value="F:hydrolase activity"/>
    <property type="evidence" value="ECO:0007669"/>
    <property type="project" value="UniProtKB-KW"/>
</dbReference>